<protein>
    <submittedName>
        <fullName evidence="1">Uncharacterized protein</fullName>
    </submittedName>
</protein>
<gene>
    <name evidence="1" type="ORF">BDN72DRAFT_96372</name>
</gene>
<evidence type="ECO:0000313" key="1">
    <source>
        <dbReference type="EMBL" id="TFK67490.1"/>
    </source>
</evidence>
<reference evidence="1 2" key="1">
    <citation type="journal article" date="2019" name="Nat. Ecol. Evol.">
        <title>Megaphylogeny resolves global patterns of mushroom evolution.</title>
        <authorList>
            <person name="Varga T."/>
            <person name="Krizsan K."/>
            <person name="Foldi C."/>
            <person name="Dima B."/>
            <person name="Sanchez-Garcia M."/>
            <person name="Sanchez-Ramirez S."/>
            <person name="Szollosi G.J."/>
            <person name="Szarkandi J.G."/>
            <person name="Papp V."/>
            <person name="Albert L."/>
            <person name="Andreopoulos W."/>
            <person name="Angelini C."/>
            <person name="Antonin V."/>
            <person name="Barry K.W."/>
            <person name="Bougher N.L."/>
            <person name="Buchanan P."/>
            <person name="Buyck B."/>
            <person name="Bense V."/>
            <person name="Catcheside P."/>
            <person name="Chovatia M."/>
            <person name="Cooper J."/>
            <person name="Damon W."/>
            <person name="Desjardin D."/>
            <person name="Finy P."/>
            <person name="Geml J."/>
            <person name="Haridas S."/>
            <person name="Hughes K."/>
            <person name="Justo A."/>
            <person name="Karasinski D."/>
            <person name="Kautmanova I."/>
            <person name="Kiss B."/>
            <person name="Kocsube S."/>
            <person name="Kotiranta H."/>
            <person name="LaButti K.M."/>
            <person name="Lechner B.E."/>
            <person name="Liimatainen K."/>
            <person name="Lipzen A."/>
            <person name="Lukacs Z."/>
            <person name="Mihaltcheva S."/>
            <person name="Morgado L.N."/>
            <person name="Niskanen T."/>
            <person name="Noordeloos M.E."/>
            <person name="Ohm R.A."/>
            <person name="Ortiz-Santana B."/>
            <person name="Ovrebo C."/>
            <person name="Racz N."/>
            <person name="Riley R."/>
            <person name="Savchenko A."/>
            <person name="Shiryaev A."/>
            <person name="Soop K."/>
            <person name="Spirin V."/>
            <person name="Szebenyi C."/>
            <person name="Tomsovsky M."/>
            <person name="Tulloss R.E."/>
            <person name="Uehling J."/>
            <person name="Grigoriev I.V."/>
            <person name="Vagvolgyi C."/>
            <person name="Papp T."/>
            <person name="Martin F.M."/>
            <person name="Miettinen O."/>
            <person name="Hibbett D.S."/>
            <person name="Nagy L.G."/>
        </authorList>
    </citation>
    <scope>NUCLEOTIDE SEQUENCE [LARGE SCALE GENOMIC DNA]</scope>
    <source>
        <strain evidence="1 2">NL-1719</strain>
    </source>
</reference>
<proteinExistence type="predicted"/>
<evidence type="ECO:0000313" key="2">
    <source>
        <dbReference type="Proteomes" id="UP000308600"/>
    </source>
</evidence>
<keyword evidence="2" id="KW-1185">Reference proteome</keyword>
<sequence length="348" mass="38601">MQRFFTLLKRPSAQCAPYLLLTSSGVVSTRSFLRPMLLRPHLITAGSMSIQSSAPTPSPAKKKKKSSPASTFKQPEKKKTSTKSLSQSKLPPPHLVPAQPTPTTQPTPPAQLSPLPNERPIPIPQKVPLQIETSAPPTGSAPKEMKKDNATNAKQPQSKIAQSKPTPSTQPNPSPKKKPVPIPKKKAPSPTQSSPPPTASTSKDTVKNKGTNTKSPESKPPPPNPTSNPRVRFPHIDEFFSRFPDFRHNPHDDPVSEFQRLSKLKGWKWSAHNIPKEARKALEDLQSAFIKQFHALYLKELTQLIFFSFCVPLCARLLYCFFLISFICPPILPSSYDIIDSLIMQIYT</sequence>
<dbReference type="Proteomes" id="UP000308600">
    <property type="component" value="Unassembled WGS sequence"/>
</dbReference>
<organism evidence="1 2">
    <name type="scientific">Pluteus cervinus</name>
    <dbReference type="NCBI Taxonomy" id="181527"/>
    <lineage>
        <taxon>Eukaryota</taxon>
        <taxon>Fungi</taxon>
        <taxon>Dikarya</taxon>
        <taxon>Basidiomycota</taxon>
        <taxon>Agaricomycotina</taxon>
        <taxon>Agaricomycetes</taxon>
        <taxon>Agaricomycetidae</taxon>
        <taxon>Agaricales</taxon>
        <taxon>Pluteineae</taxon>
        <taxon>Pluteaceae</taxon>
        <taxon>Pluteus</taxon>
    </lineage>
</organism>
<accession>A0ACD3APQ6</accession>
<dbReference type="EMBL" id="ML208375">
    <property type="protein sequence ID" value="TFK67490.1"/>
    <property type="molecule type" value="Genomic_DNA"/>
</dbReference>
<name>A0ACD3APQ6_9AGAR</name>